<accession>A0ABT1DD26</accession>
<keyword evidence="3" id="KW-1185">Reference proteome</keyword>
<sequence length="155" mass="16420">MRSRLLMLFGLCAGLLLGLAPASAQNRFSLVNNTSQTVEQVYVSPSRSSNWGPDVLGSGVLPAGNSTWIVPGFGDCVLDVRVVFQGGRSEERRQINACTLSRIVWGGGGGGGDPSFQFVNQSGMTVNELYVSLSSDQSWGRDRLGNDVLVPGNGV</sequence>
<feature type="chain" id="PRO_5046900216" evidence="1">
    <location>
        <begin position="25"/>
        <end position="155"/>
    </location>
</feature>
<comment type="caution">
    <text evidence="2">The sequence shown here is derived from an EMBL/GenBank/DDBJ whole genome shotgun (WGS) entry which is preliminary data.</text>
</comment>
<feature type="signal peptide" evidence="1">
    <location>
        <begin position="1"/>
        <end position="24"/>
    </location>
</feature>
<proteinExistence type="predicted"/>
<dbReference type="Proteomes" id="UP001523392">
    <property type="component" value="Unassembled WGS sequence"/>
</dbReference>
<evidence type="ECO:0000313" key="3">
    <source>
        <dbReference type="Proteomes" id="UP001523392"/>
    </source>
</evidence>
<gene>
    <name evidence="2" type="ORF">JYK14_27295</name>
</gene>
<name>A0ABT1DD26_9PROT</name>
<dbReference type="EMBL" id="JAFIRR010000236">
    <property type="protein sequence ID" value="MCO6419840.1"/>
    <property type="molecule type" value="Genomic_DNA"/>
</dbReference>
<evidence type="ECO:0000313" key="2">
    <source>
        <dbReference type="EMBL" id="MCO6419840.1"/>
    </source>
</evidence>
<dbReference type="RefSeq" id="WP_252956518.1">
    <property type="nucleotide sequence ID" value="NZ_JAFIRR010000236.1"/>
</dbReference>
<protein>
    <submittedName>
        <fullName evidence="2">Uncharacterized protein</fullName>
    </submittedName>
</protein>
<evidence type="ECO:0000256" key="1">
    <source>
        <dbReference type="SAM" id="SignalP"/>
    </source>
</evidence>
<organism evidence="2 3">
    <name type="scientific">Siccirubricoccus soli</name>
    <dbReference type="NCBI Taxonomy" id="2899147"/>
    <lineage>
        <taxon>Bacteria</taxon>
        <taxon>Pseudomonadati</taxon>
        <taxon>Pseudomonadota</taxon>
        <taxon>Alphaproteobacteria</taxon>
        <taxon>Acetobacterales</taxon>
        <taxon>Roseomonadaceae</taxon>
        <taxon>Siccirubricoccus</taxon>
    </lineage>
</organism>
<keyword evidence="1" id="KW-0732">Signal</keyword>
<reference evidence="2 3" key="1">
    <citation type="submission" date="2021-12" db="EMBL/GenBank/DDBJ databases">
        <title>Siccirubricoccus leaddurans sp. nov., a high concentration Zn2+ tolerance bacterium.</title>
        <authorList>
            <person name="Cao Y."/>
        </authorList>
    </citation>
    <scope>NUCLEOTIDE SEQUENCE [LARGE SCALE GENOMIC DNA]</scope>
    <source>
        <strain evidence="2 3">KC 17139</strain>
    </source>
</reference>